<dbReference type="Proteomes" id="UP000183788">
    <property type="component" value="Unassembled WGS sequence"/>
</dbReference>
<comment type="similarity">
    <text evidence="1">Belongs to the sigma-70 factor family. ECF subfamily.</text>
</comment>
<gene>
    <name evidence="7" type="ORF">SAMN05661012_02984</name>
</gene>
<feature type="domain" description="RNA polymerase sigma-70 region 2" evidence="5">
    <location>
        <begin position="31"/>
        <end position="91"/>
    </location>
</feature>
<sequence>MFFPVVYLWAFVKEKLSDSNAIAQYFFEYFEALHRYAYTLLNDNDEAKDVVQQIFMHLWEKKETLSITQSVRAYLYTATHNHCLNRIKSRQTRERHYHQFVKGQEYTTSDNEEQLSYRALKQEVLSAMDDLPAKCREVFYKSRFEEKTYPEIAKELDISLKTVEAHMGRALRTLRTKLSDRTWFWLLISFRLLSDIQKFFH</sequence>
<dbReference type="InterPro" id="IPR013249">
    <property type="entry name" value="RNA_pol_sigma70_r4_t2"/>
</dbReference>
<dbReference type="EMBL" id="FPIZ01000009">
    <property type="protein sequence ID" value="SFW62630.1"/>
    <property type="molecule type" value="Genomic_DNA"/>
</dbReference>
<evidence type="ECO:0000259" key="6">
    <source>
        <dbReference type="Pfam" id="PF08281"/>
    </source>
</evidence>
<dbReference type="InterPro" id="IPR014284">
    <property type="entry name" value="RNA_pol_sigma-70_dom"/>
</dbReference>
<dbReference type="InterPro" id="IPR014327">
    <property type="entry name" value="RNA_pol_sigma70_bacteroid"/>
</dbReference>
<dbReference type="GO" id="GO:0016987">
    <property type="term" value="F:sigma factor activity"/>
    <property type="evidence" value="ECO:0007669"/>
    <property type="project" value="UniProtKB-KW"/>
</dbReference>
<reference evidence="7 8" key="1">
    <citation type="submission" date="2016-11" db="EMBL/GenBank/DDBJ databases">
        <authorList>
            <person name="Jaros S."/>
            <person name="Januszkiewicz K."/>
            <person name="Wedrychowicz H."/>
        </authorList>
    </citation>
    <scope>NUCLEOTIDE SEQUENCE [LARGE SCALE GENOMIC DNA]</scope>
    <source>
        <strain evidence="7 8">DSM 784</strain>
    </source>
</reference>
<keyword evidence="3" id="KW-0731">Sigma factor</keyword>
<evidence type="ECO:0000256" key="3">
    <source>
        <dbReference type="ARBA" id="ARBA00023082"/>
    </source>
</evidence>
<dbReference type="AlphaFoldDB" id="A0A1K1QTL3"/>
<dbReference type="OrthoDB" id="1524077at2"/>
<dbReference type="NCBIfam" id="TIGR02937">
    <property type="entry name" value="sigma70-ECF"/>
    <property type="match status" value="1"/>
</dbReference>
<dbReference type="PANTHER" id="PTHR43133:SF46">
    <property type="entry name" value="RNA POLYMERASE SIGMA-70 FACTOR ECF SUBFAMILY"/>
    <property type="match status" value="1"/>
</dbReference>
<evidence type="ECO:0000256" key="4">
    <source>
        <dbReference type="ARBA" id="ARBA00023163"/>
    </source>
</evidence>
<accession>A0A1K1QTL3</accession>
<dbReference type="GO" id="GO:0006352">
    <property type="term" value="P:DNA-templated transcription initiation"/>
    <property type="evidence" value="ECO:0007669"/>
    <property type="project" value="InterPro"/>
</dbReference>
<dbReference type="GO" id="GO:0003677">
    <property type="term" value="F:DNA binding"/>
    <property type="evidence" value="ECO:0007669"/>
    <property type="project" value="InterPro"/>
</dbReference>
<dbReference type="SUPFAM" id="SSF88946">
    <property type="entry name" value="Sigma2 domain of RNA polymerase sigma factors"/>
    <property type="match status" value="1"/>
</dbReference>
<name>A0A1K1QTL3_9BACT</name>
<feature type="domain" description="RNA polymerase sigma factor 70 region 4 type 2" evidence="6">
    <location>
        <begin position="122"/>
        <end position="174"/>
    </location>
</feature>
<dbReference type="NCBIfam" id="TIGR02985">
    <property type="entry name" value="Sig70_bacteroi1"/>
    <property type="match status" value="1"/>
</dbReference>
<evidence type="ECO:0000313" key="8">
    <source>
        <dbReference type="Proteomes" id="UP000183788"/>
    </source>
</evidence>
<evidence type="ECO:0000259" key="5">
    <source>
        <dbReference type="Pfam" id="PF04542"/>
    </source>
</evidence>
<keyword evidence="2" id="KW-0805">Transcription regulation</keyword>
<dbReference type="InterPro" id="IPR007627">
    <property type="entry name" value="RNA_pol_sigma70_r2"/>
</dbReference>
<evidence type="ECO:0000256" key="2">
    <source>
        <dbReference type="ARBA" id="ARBA00023015"/>
    </source>
</evidence>
<proteinExistence type="inferred from homology"/>
<dbReference type="Gene3D" id="1.10.10.10">
    <property type="entry name" value="Winged helix-like DNA-binding domain superfamily/Winged helix DNA-binding domain"/>
    <property type="match status" value="1"/>
</dbReference>
<dbReference type="Pfam" id="PF04542">
    <property type="entry name" value="Sigma70_r2"/>
    <property type="match status" value="1"/>
</dbReference>
<dbReference type="InterPro" id="IPR013324">
    <property type="entry name" value="RNA_pol_sigma_r3/r4-like"/>
</dbReference>
<dbReference type="Pfam" id="PF08281">
    <property type="entry name" value="Sigma70_r4_2"/>
    <property type="match status" value="1"/>
</dbReference>
<organism evidence="7 8">
    <name type="scientific">Chitinophaga sancti</name>
    <dbReference type="NCBI Taxonomy" id="1004"/>
    <lineage>
        <taxon>Bacteria</taxon>
        <taxon>Pseudomonadati</taxon>
        <taxon>Bacteroidota</taxon>
        <taxon>Chitinophagia</taxon>
        <taxon>Chitinophagales</taxon>
        <taxon>Chitinophagaceae</taxon>
        <taxon>Chitinophaga</taxon>
    </lineage>
</organism>
<dbReference type="InterPro" id="IPR039425">
    <property type="entry name" value="RNA_pol_sigma-70-like"/>
</dbReference>
<dbReference type="CDD" id="cd06171">
    <property type="entry name" value="Sigma70_r4"/>
    <property type="match status" value="1"/>
</dbReference>
<dbReference type="InterPro" id="IPR013325">
    <property type="entry name" value="RNA_pol_sigma_r2"/>
</dbReference>
<dbReference type="InterPro" id="IPR036388">
    <property type="entry name" value="WH-like_DNA-bd_sf"/>
</dbReference>
<evidence type="ECO:0000313" key="7">
    <source>
        <dbReference type="EMBL" id="SFW62630.1"/>
    </source>
</evidence>
<dbReference type="STRING" id="1004.SAMN05661012_02984"/>
<dbReference type="SUPFAM" id="SSF88659">
    <property type="entry name" value="Sigma3 and sigma4 domains of RNA polymerase sigma factors"/>
    <property type="match status" value="1"/>
</dbReference>
<evidence type="ECO:0000256" key="1">
    <source>
        <dbReference type="ARBA" id="ARBA00010641"/>
    </source>
</evidence>
<dbReference type="Gene3D" id="1.10.1740.10">
    <property type="match status" value="1"/>
</dbReference>
<dbReference type="PANTHER" id="PTHR43133">
    <property type="entry name" value="RNA POLYMERASE ECF-TYPE SIGMA FACTO"/>
    <property type="match status" value="1"/>
</dbReference>
<protein>
    <submittedName>
        <fullName evidence="7">RNA polymerase sigma-70 factor, ECF subfamily</fullName>
    </submittedName>
</protein>
<keyword evidence="4" id="KW-0804">Transcription</keyword>